<sequence length="1102" mass="128337">MKKEKELLARTLLGSSPSTDSFNKKFAMQSQQLPKVKGFGQDTENKLKSSADSAYFQRQINTPQGSLFQNNKSSFRGKSQNEERNQNSKQINNYTNQIKEILEKIDDPEFSETRTKQDALYKIKSQNLFMQGPLTMKARELGLSANQFKRNLKFPPKITNQDQQQNSNSETQQTTSPNRQILIDKDAPLKQNQSDQKFYIRDNFQIDQSPSRNLKQKPQNRYMFASPKGSIDNLMKNIEAKVQFKNNNNNLKNSRAISQNDQYSKYVNNQFNQYATKTSQDGYLKDQLSQDEQDEINHHSNDLKFLIGSDREINIQNTLNAQKSLNFNFDELKDELSKTLQAQYSSLKKNSYTGLDTRFEEIKKLNSENSKLKNQIFDIKNELEELDEFKIALEHQQKAQDINELRFFLLKAQISRQQKHIRRLTGLLQGSRKVVKEVLAICQFFAESVMRQSSEIQQQVTKKSKKSQNNQANANKAINIQNEAQNNEKIGTMLASQDNPYLPNNEDGIIMQLDQKLMNLSLKNLLSNIGSTEERDNFINNFYSAYSKIVEYERSNKEFSSMFAIKHFKKLALPDSFHNSLTNLDKSGQNSQLYQEAFQQAIMQNDTISRKETNNKETIVNKVKYKYPVKEFLDKYRDYIPINTIFTSFPSQQKDNLNNMMNVLSNVLRKCEKGFKQVRTFQLYKSNPFLYIDKRNRVDLPDTLQNYKSDFETFMKYRDKMTSINLSYDQLTKTESQLSQLLSNLLTAYQQAILDNKSNPNQEISVLIDNLRKSIEQMICLGVMLHKDSGSNNSRYLVVAQNINQDLSLMAIKNSDKQIGTQNEIKDEQNSSKHLNSSQLPVNLIQTQTPNVVASPDESQLGSQHLIMGEKAEVAGQSKRKLKLMFDNKEKLKMQQQLLDELKDYEQLRTLKLEKDIDCNTEFFDRHQICENIFDDLYKSIKQGDTKDSINIALKMGTIIQKLKQCFEMKNNMLLVKEMQIDYLKNQIYVYKYDILQCKQFIEESQEAINNFFYPINTKLNQILIVFNQVMDGSKQSDAKSRKNFILTFKKNLKEILEIIKRIEEKNAPINQLNIKQLKDAFYQKVDLACMKHESIKRHQQS</sequence>
<evidence type="ECO:0000256" key="1">
    <source>
        <dbReference type="SAM" id="Coils"/>
    </source>
</evidence>
<keyword evidence="1" id="KW-0175">Coiled coil</keyword>
<dbReference type="EMBL" id="GG662724">
    <property type="protein sequence ID" value="EAR93572.3"/>
    <property type="molecule type" value="Genomic_DNA"/>
</dbReference>
<feature type="region of interest" description="Disordered" evidence="2">
    <location>
        <begin position="1"/>
        <end position="22"/>
    </location>
</feature>
<protein>
    <submittedName>
        <fullName evidence="3">Uncharacterized protein</fullName>
    </submittedName>
</protein>
<dbReference type="OrthoDB" id="295491at2759"/>
<dbReference type="HOGENOM" id="CLU_284777_0_0_1"/>
<feature type="region of interest" description="Disordered" evidence="2">
    <location>
        <begin position="156"/>
        <end position="188"/>
    </location>
</feature>
<organism evidence="3 4">
    <name type="scientific">Tetrahymena thermophila (strain SB210)</name>
    <dbReference type="NCBI Taxonomy" id="312017"/>
    <lineage>
        <taxon>Eukaryota</taxon>
        <taxon>Sar</taxon>
        <taxon>Alveolata</taxon>
        <taxon>Ciliophora</taxon>
        <taxon>Intramacronucleata</taxon>
        <taxon>Oligohymenophorea</taxon>
        <taxon>Hymenostomatida</taxon>
        <taxon>Tetrahymenina</taxon>
        <taxon>Tetrahymenidae</taxon>
        <taxon>Tetrahymena</taxon>
    </lineage>
</organism>
<evidence type="ECO:0000313" key="3">
    <source>
        <dbReference type="EMBL" id="EAR93572.3"/>
    </source>
</evidence>
<feature type="compositionally biased region" description="Low complexity" evidence="2">
    <location>
        <begin position="159"/>
        <end position="176"/>
    </location>
</feature>
<feature type="region of interest" description="Disordered" evidence="2">
    <location>
        <begin position="64"/>
        <end position="93"/>
    </location>
</feature>
<dbReference type="InParanoid" id="Q23AC0"/>
<accession>Q23AC0</accession>
<dbReference type="KEGG" id="tet:TTHERM_00426390"/>
<feature type="coiled-coil region" evidence="1">
    <location>
        <begin position="355"/>
        <end position="399"/>
    </location>
</feature>
<evidence type="ECO:0000256" key="2">
    <source>
        <dbReference type="SAM" id="MobiDB-lite"/>
    </source>
</evidence>
<proteinExistence type="predicted"/>
<dbReference type="AlphaFoldDB" id="Q23AC0"/>
<feature type="compositionally biased region" description="Polar residues" evidence="2">
    <location>
        <begin position="64"/>
        <end position="78"/>
    </location>
</feature>
<dbReference type="Proteomes" id="UP000009168">
    <property type="component" value="Unassembled WGS sequence"/>
</dbReference>
<reference evidence="4" key="1">
    <citation type="journal article" date="2006" name="PLoS Biol.">
        <title>Macronuclear genome sequence of the ciliate Tetrahymena thermophila, a model eukaryote.</title>
        <authorList>
            <person name="Eisen J.A."/>
            <person name="Coyne R.S."/>
            <person name="Wu M."/>
            <person name="Wu D."/>
            <person name="Thiagarajan M."/>
            <person name="Wortman J.R."/>
            <person name="Badger J.H."/>
            <person name="Ren Q."/>
            <person name="Amedeo P."/>
            <person name="Jones K.M."/>
            <person name="Tallon L.J."/>
            <person name="Delcher A.L."/>
            <person name="Salzberg S.L."/>
            <person name="Silva J.C."/>
            <person name="Haas B.J."/>
            <person name="Majoros W.H."/>
            <person name="Farzad M."/>
            <person name="Carlton J.M."/>
            <person name="Smith R.K. Jr."/>
            <person name="Garg J."/>
            <person name="Pearlman R.E."/>
            <person name="Karrer K.M."/>
            <person name="Sun L."/>
            <person name="Manning G."/>
            <person name="Elde N.C."/>
            <person name="Turkewitz A.P."/>
            <person name="Asai D.J."/>
            <person name="Wilkes D.E."/>
            <person name="Wang Y."/>
            <person name="Cai H."/>
            <person name="Collins K."/>
            <person name="Stewart B.A."/>
            <person name="Lee S.R."/>
            <person name="Wilamowska K."/>
            <person name="Weinberg Z."/>
            <person name="Ruzzo W.L."/>
            <person name="Wloga D."/>
            <person name="Gaertig J."/>
            <person name="Frankel J."/>
            <person name="Tsao C.-C."/>
            <person name="Gorovsky M.A."/>
            <person name="Keeling P.J."/>
            <person name="Waller R.F."/>
            <person name="Patron N.J."/>
            <person name="Cherry J.M."/>
            <person name="Stover N.A."/>
            <person name="Krieger C.J."/>
            <person name="del Toro C."/>
            <person name="Ryder H.F."/>
            <person name="Williamson S.C."/>
            <person name="Barbeau R.A."/>
            <person name="Hamilton E.P."/>
            <person name="Orias E."/>
        </authorList>
    </citation>
    <scope>NUCLEOTIDE SEQUENCE [LARGE SCALE GENOMIC DNA]</scope>
    <source>
        <strain evidence="4">SB210</strain>
    </source>
</reference>
<dbReference type="RefSeq" id="XP_001013817.3">
    <property type="nucleotide sequence ID" value="XM_001013817.3"/>
</dbReference>
<keyword evidence="4" id="KW-1185">Reference proteome</keyword>
<name>Q23AC0_TETTS</name>
<gene>
    <name evidence="3" type="ORF">TTHERM_00426390</name>
</gene>
<dbReference type="eggNOG" id="ENOG502SQNB">
    <property type="taxonomic scope" value="Eukaryota"/>
</dbReference>
<evidence type="ECO:0000313" key="4">
    <source>
        <dbReference type="Proteomes" id="UP000009168"/>
    </source>
</evidence>
<dbReference type="GeneID" id="7834352"/>